<sequence length="228" mass="24795">MTKTQFRILVIEDELAIRRLVTAALTRGGYNVEHAETGGEGLRKTARCDLALLDLGLPDRDGLELIGPLRVAGLSVIVLTARDATEEKVAALDLGADDYVTKPFDTDELLARVRSCLRRRAVGNGATGKVDAGRIRIDIDAHSVSRDGVQVKLTPKEFALLELLAINVGKVLTHAQLLGAVWGPAHRDSVEYLRVAIRSLRAKLEEDPGDPHLLMNEPGIGYRLADHS</sequence>
<feature type="domain" description="OmpR/PhoB-type" evidence="5">
    <location>
        <begin position="127"/>
        <end position="226"/>
    </location>
</feature>
<dbReference type="GO" id="GO:0006355">
    <property type="term" value="P:regulation of DNA-templated transcription"/>
    <property type="evidence" value="ECO:0007669"/>
    <property type="project" value="InterPro"/>
</dbReference>
<dbReference type="AlphaFoldDB" id="A0A2G8RKB9"/>
<dbReference type="InterPro" id="IPR001789">
    <property type="entry name" value="Sig_transdc_resp-reg_receiver"/>
</dbReference>
<dbReference type="Gene3D" id="6.10.250.690">
    <property type="match status" value="1"/>
</dbReference>
<dbReference type="SUPFAM" id="SSF46894">
    <property type="entry name" value="C-terminal effector domain of the bipartite response regulators"/>
    <property type="match status" value="1"/>
</dbReference>
<dbReference type="Proteomes" id="UP000231259">
    <property type="component" value="Unassembled WGS sequence"/>
</dbReference>
<dbReference type="SMART" id="SM00448">
    <property type="entry name" value="REC"/>
    <property type="match status" value="1"/>
</dbReference>
<proteinExistence type="predicted"/>
<evidence type="ECO:0008006" key="8">
    <source>
        <dbReference type="Google" id="ProtNLM"/>
    </source>
</evidence>
<gene>
    <name evidence="6" type="ORF">P775_03960</name>
</gene>
<dbReference type="InterPro" id="IPR016032">
    <property type="entry name" value="Sig_transdc_resp-reg_C-effctor"/>
</dbReference>
<evidence type="ECO:0000256" key="3">
    <source>
        <dbReference type="PROSITE-ProRule" id="PRU01091"/>
    </source>
</evidence>
<dbReference type="InterPro" id="IPR011006">
    <property type="entry name" value="CheY-like_superfamily"/>
</dbReference>
<name>A0A2G8RKB9_9RHOB</name>
<protein>
    <recommendedName>
        <fullName evidence="8">Fis family transcriptional regulator</fullName>
    </recommendedName>
</protein>
<dbReference type="GO" id="GO:0000156">
    <property type="term" value="F:phosphorelay response regulator activity"/>
    <property type="evidence" value="ECO:0007669"/>
    <property type="project" value="TreeGrafter"/>
</dbReference>
<evidence type="ECO:0000256" key="1">
    <source>
        <dbReference type="ARBA" id="ARBA00023125"/>
    </source>
</evidence>
<keyword evidence="1 3" id="KW-0238">DNA-binding</keyword>
<keyword evidence="2" id="KW-0597">Phosphoprotein</keyword>
<dbReference type="CDD" id="cd00383">
    <property type="entry name" value="trans_reg_C"/>
    <property type="match status" value="1"/>
</dbReference>
<dbReference type="PANTHER" id="PTHR48111">
    <property type="entry name" value="REGULATOR OF RPOS"/>
    <property type="match status" value="1"/>
</dbReference>
<evidence type="ECO:0000313" key="6">
    <source>
        <dbReference type="EMBL" id="PIL21528.1"/>
    </source>
</evidence>
<dbReference type="Gene3D" id="3.40.50.2300">
    <property type="match status" value="1"/>
</dbReference>
<dbReference type="Pfam" id="PF00486">
    <property type="entry name" value="Trans_reg_C"/>
    <property type="match status" value="1"/>
</dbReference>
<dbReference type="SMART" id="SM00862">
    <property type="entry name" value="Trans_reg_C"/>
    <property type="match status" value="1"/>
</dbReference>
<dbReference type="GO" id="GO:0000976">
    <property type="term" value="F:transcription cis-regulatory region binding"/>
    <property type="evidence" value="ECO:0007669"/>
    <property type="project" value="TreeGrafter"/>
</dbReference>
<keyword evidence="7" id="KW-1185">Reference proteome</keyword>
<feature type="domain" description="Response regulatory" evidence="4">
    <location>
        <begin position="7"/>
        <end position="117"/>
    </location>
</feature>
<dbReference type="SUPFAM" id="SSF52172">
    <property type="entry name" value="CheY-like"/>
    <property type="match status" value="1"/>
</dbReference>
<comment type="caution">
    <text evidence="6">The sequence shown here is derived from an EMBL/GenBank/DDBJ whole genome shotgun (WGS) entry which is preliminary data.</text>
</comment>
<dbReference type="RefSeq" id="WP_099909717.1">
    <property type="nucleotide sequence ID" value="NZ_AWWI01000033.1"/>
</dbReference>
<dbReference type="PANTHER" id="PTHR48111:SF50">
    <property type="entry name" value="KDP OPERON TRANSCRIPTIONAL REGULATORY PROTEIN KDPE"/>
    <property type="match status" value="1"/>
</dbReference>
<dbReference type="PROSITE" id="PS50110">
    <property type="entry name" value="RESPONSE_REGULATORY"/>
    <property type="match status" value="1"/>
</dbReference>
<dbReference type="InterPro" id="IPR039420">
    <property type="entry name" value="WalR-like"/>
</dbReference>
<dbReference type="EMBL" id="AWWI01000033">
    <property type="protein sequence ID" value="PIL21528.1"/>
    <property type="molecule type" value="Genomic_DNA"/>
</dbReference>
<feature type="DNA-binding region" description="OmpR/PhoB-type" evidence="3">
    <location>
        <begin position="127"/>
        <end position="226"/>
    </location>
</feature>
<organism evidence="6 7">
    <name type="scientific">Puniceibacterium antarcticum</name>
    <dbReference type="NCBI Taxonomy" id="1206336"/>
    <lineage>
        <taxon>Bacteria</taxon>
        <taxon>Pseudomonadati</taxon>
        <taxon>Pseudomonadota</taxon>
        <taxon>Alphaproteobacteria</taxon>
        <taxon>Rhodobacterales</taxon>
        <taxon>Paracoccaceae</taxon>
        <taxon>Puniceibacterium</taxon>
    </lineage>
</organism>
<dbReference type="Pfam" id="PF00072">
    <property type="entry name" value="Response_reg"/>
    <property type="match status" value="1"/>
</dbReference>
<dbReference type="GO" id="GO:0005829">
    <property type="term" value="C:cytosol"/>
    <property type="evidence" value="ECO:0007669"/>
    <property type="project" value="TreeGrafter"/>
</dbReference>
<reference evidence="6 7" key="1">
    <citation type="submission" date="2013-09" db="EMBL/GenBank/DDBJ databases">
        <title>Genome sequencing of Phaeobacter antarcticus sp. nov. SM1211.</title>
        <authorList>
            <person name="Zhang X.-Y."/>
            <person name="Liu C."/>
            <person name="Chen X.-L."/>
            <person name="Xie B.-B."/>
            <person name="Qin Q.-L."/>
            <person name="Rong J.-C."/>
            <person name="Zhang Y.-Z."/>
        </authorList>
    </citation>
    <scope>NUCLEOTIDE SEQUENCE [LARGE SCALE GENOMIC DNA]</scope>
    <source>
        <strain evidence="6 7">SM1211</strain>
    </source>
</reference>
<dbReference type="OrthoDB" id="7643224at2"/>
<accession>A0A2G8RKB9</accession>
<dbReference type="InterPro" id="IPR001867">
    <property type="entry name" value="OmpR/PhoB-type_DNA-bd"/>
</dbReference>
<dbReference type="InterPro" id="IPR036388">
    <property type="entry name" value="WH-like_DNA-bd_sf"/>
</dbReference>
<evidence type="ECO:0000313" key="7">
    <source>
        <dbReference type="Proteomes" id="UP000231259"/>
    </source>
</evidence>
<evidence type="ECO:0000259" key="5">
    <source>
        <dbReference type="PROSITE" id="PS51755"/>
    </source>
</evidence>
<dbReference type="Gene3D" id="1.10.10.10">
    <property type="entry name" value="Winged helix-like DNA-binding domain superfamily/Winged helix DNA-binding domain"/>
    <property type="match status" value="1"/>
</dbReference>
<evidence type="ECO:0000259" key="4">
    <source>
        <dbReference type="PROSITE" id="PS50110"/>
    </source>
</evidence>
<feature type="modified residue" description="4-aspartylphosphate" evidence="2">
    <location>
        <position position="54"/>
    </location>
</feature>
<dbReference type="GO" id="GO:0032993">
    <property type="term" value="C:protein-DNA complex"/>
    <property type="evidence" value="ECO:0007669"/>
    <property type="project" value="TreeGrafter"/>
</dbReference>
<dbReference type="PROSITE" id="PS51755">
    <property type="entry name" value="OMPR_PHOB"/>
    <property type="match status" value="1"/>
</dbReference>
<evidence type="ECO:0000256" key="2">
    <source>
        <dbReference type="PROSITE-ProRule" id="PRU00169"/>
    </source>
</evidence>